<dbReference type="Proteomes" id="UP000649829">
    <property type="component" value="Unassembled WGS sequence"/>
</dbReference>
<feature type="transmembrane region" description="Helical" evidence="4">
    <location>
        <begin position="247"/>
        <end position="269"/>
    </location>
</feature>
<protein>
    <submittedName>
        <fullName evidence="6">MFS transporter</fullName>
    </submittedName>
</protein>
<accession>A0A917SU24</accession>
<comment type="caution">
    <text evidence="6">The sequence shown here is derived from an EMBL/GenBank/DDBJ whole genome shotgun (WGS) entry which is preliminary data.</text>
</comment>
<organism evidence="6 7">
    <name type="scientific">Pseudooceanicola nanhaiensis</name>
    <dbReference type="NCBI Taxonomy" id="375761"/>
    <lineage>
        <taxon>Bacteria</taxon>
        <taxon>Pseudomonadati</taxon>
        <taxon>Pseudomonadota</taxon>
        <taxon>Alphaproteobacteria</taxon>
        <taxon>Rhodobacterales</taxon>
        <taxon>Paracoccaceae</taxon>
        <taxon>Pseudooceanicola</taxon>
    </lineage>
</organism>
<dbReference type="EMBL" id="BMLF01000001">
    <property type="protein sequence ID" value="GGL94993.1"/>
    <property type="molecule type" value="Genomic_DNA"/>
</dbReference>
<feature type="transmembrane region" description="Helical" evidence="4">
    <location>
        <begin position="77"/>
        <end position="103"/>
    </location>
</feature>
<evidence type="ECO:0000259" key="5">
    <source>
        <dbReference type="PROSITE" id="PS50850"/>
    </source>
</evidence>
<feature type="transmembrane region" description="Helical" evidence="4">
    <location>
        <begin position="165"/>
        <end position="186"/>
    </location>
</feature>
<dbReference type="GO" id="GO:0022857">
    <property type="term" value="F:transmembrane transporter activity"/>
    <property type="evidence" value="ECO:0007669"/>
    <property type="project" value="InterPro"/>
</dbReference>
<feature type="transmembrane region" description="Helical" evidence="4">
    <location>
        <begin position="350"/>
        <end position="377"/>
    </location>
</feature>
<dbReference type="PROSITE" id="PS50850">
    <property type="entry name" value="MFS"/>
    <property type="match status" value="1"/>
</dbReference>
<dbReference type="Gene3D" id="1.20.1250.20">
    <property type="entry name" value="MFS general substrate transporter like domains"/>
    <property type="match status" value="1"/>
</dbReference>
<keyword evidence="2 4" id="KW-1133">Transmembrane helix</keyword>
<feature type="transmembrane region" description="Helical" evidence="4">
    <location>
        <begin position="276"/>
        <end position="306"/>
    </location>
</feature>
<evidence type="ECO:0000256" key="1">
    <source>
        <dbReference type="ARBA" id="ARBA00022692"/>
    </source>
</evidence>
<dbReference type="InterPro" id="IPR011701">
    <property type="entry name" value="MFS"/>
</dbReference>
<feature type="transmembrane region" description="Helical" evidence="4">
    <location>
        <begin position="133"/>
        <end position="153"/>
    </location>
</feature>
<feature type="transmembrane region" description="Helical" evidence="4">
    <location>
        <begin position="214"/>
        <end position="235"/>
    </location>
</feature>
<keyword evidence="7" id="KW-1185">Reference proteome</keyword>
<feature type="domain" description="Major facilitator superfamily (MFS) profile" evidence="5">
    <location>
        <begin position="11"/>
        <end position="385"/>
    </location>
</feature>
<evidence type="ECO:0000256" key="2">
    <source>
        <dbReference type="ARBA" id="ARBA00022989"/>
    </source>
</evidence>
<keyword evidence="3 4" id="KW-0472">Membrane</keyword>
<dbReference type="AlphaFoldDB" id="A0A917SU24"/>
<keyword evidence="1 4" id="KW-0812">Transmembrane</keyword>
<proteinExistence type="predicted"/>
<dbReference type="RefSeq" id="WP_028286441.1">
    <property type="nucleotide sequence ID" value="NZ_BMLF01000001.1"/>
</dbReference>
<feature type="transmembrane region" description="Helical" evidence="4">
    <location>
        <begin position="47"/>
        <end position="70"/>
    </location>
</feature>
<evidence type="ECO:0000313" key="6">
    <source>
        <dbReference type="EMBL" id="GGL94993.1"/>
    </source>
</evidence>
<reference evidence="6" key="2">
    <citation type="submission" date="2020-09" db="EMBL/GenBank/DDBJ databases">
        <authorList>
            <person name="Sun Q."/>
            <person name="Zhou Y."/>
        </authorList>
    </citation>
    <scope>NUCLEOTIDE SEQUENCE</scope>
    <source>
        <strain evidence="6">CGMCC 1.6293</strain>
    </source>
</reference>
<dbReference type="InterPro" id="IPR020846">
    <property type="entry name" value="MFS_dom"/>
</dbReference>
<evidence type="ECO:0000256" key="3">
    <source>
        <dbReference type="ARBA" id="ARBA00023136"/>
    </source>
</evidence>
<dbReference type="CDD" id="cd06174">
    <property type="entry name" value="MFS"/>
    <property type="match status" value="1"/>
</dbReference>
<feature type="transmembrane region" description="Helical" evidence="4">
    <location>
        <begin position="109"/>
        <end position="126"/>
    </location>
</feature>
<name>A0A917SU24_9RHOB</name>
<dbReference type="InterPro" id="IPR036259">
    <property type="entry name" value="MFS_trans_sf"/>
</dbReference>
<evidence type="ECO:0000313" key="7">
    <source>
        <dbReference type="Proteomes" id="UP000649829"/>
    </source>
</evidence>
<gene>
    <name evidence="6" type="ORF">GCM10011534_16460</name>
</gene>
<sequence length="394" mass="40243">MPDTTRTRFGLVLLLYAAGLCAAAQYGKASVLFPALRALYPEAGATLGFVVSGIGLLGIVFGLAAGLVTARLGFRRLLIGALLFGAAMSAFQSTLPALPLMIASRVAEGLSHLVIVVAAPTLIAQISAPRHAVFTLTLWSTFFGVSFALLAWLGQPFAERHGAGALILLHAAVTAAVAVALVFALPRQRSLPAGPRLSLRAILRQHGTIYRSPFVAAPAAGWLFYTLGYVSLVTILPDYVDPAARSLVTGAMPFAGMVVSMTLGVALVTRLGAIPVIVAGFALAVPLALAFGLSGGSAWLAIALIASLGLVQGSSFAAVPELNPTPEARAEANGALAQSGNLGNSLGTPVLLAATGALGVAGLTLFAMLCFAGGAAVHLRLAALRRRAARPVSR</sequence>
<reference evidence="6" key="1">
    <citation type="journal article" date="2014" name="Int. J. Syst. Evol. Microbiol.">
        <title>Complete genome sequence of Corynebacterium casei LMG S-19264T (=DSM 44701T), isolated from a smear-ripened cheese.</title>
        <authorList>
            <consortium name="US DOE Joint Genome Institute (JGI-PGF)"/>
            <person name="Walter F."/>
            <person name="Albersmeier A."/>
            <person name="Kalinowski J."/>
            <person name="Ruckert C."/>
        </authorList>
    </citation>
    <scope>NUCLEOTIDE SEQUENCE</scope>
    <source>
        <strain evidence="6">CGMCC 1.6293</strain>
    </source>
</reference>
<evidence type="ECO:0000256" key="4">
    <source>
        <dbReference type="SAM" id="Phobius"/>
    </source>
</evidence>
<dbReference type="SUPFAM" id="SSF103473">
    <property type="entry name" value="MFS general substrate transporter"/>
    <property type="match status" value="1"/>
</dbReference>
<dbReference type="Pfam" id="PF07690">
    <property type="entry name" value="MFS_1"/>
    <property type="match status" value="1"/>
</dbReference>